<dbReference type="InterPro" id="IPR036390">
    <property type="entry name" value="WH_DNA-bd_sf"/>
</dbReference>
<dbReference type="InterPro" id="IPR000847">
    <property type="entry name" value="LysR_HTH_N"/>
</dbReference>
<evidence type="ECO:0000259" key="5">
    <source>
        <dbReference type="PROSITE" id="PS50931"/>
    </source>
</evidence>
<dbReference type="GO" id="GO:0003677">
    <property type="term" value="F:DNA binding"/>
    <property type="evidence" value="ECO:0007669"/>
    <property type="project" value="UniProtKB-KW"/>
</dbReference>
<dbReference type="InterPro" id="IPR036388">
    <property type="entry name" value="WH-like_DNA-bd_sf"/>
</dbReference>
<dbReference type="RefSeq" id="WP_175048563.1">
    <property type="nucleotide sequence ID" value="NZ_CADIKC010000001.1"/>
</dbReference>
<dbReference type="Proteomes" id="UP000494255">
    <property type="component" value="Unassembled WGS sequence"/>
</dbReference>
<dbReference type="SUPFAM" id="SSF53850">
    <property type="entry name" value="Periplasmic binding protein-like II"/>
    <property type="match status" value="1"/>
</dbReference>
<name>A0A6J5A8K2_9BURK</name>
<evidence type="ECO:0000256" key="3">
    <source>
        <dbReference type="ARBA" id="ARBA00023125"/>
    </source>
</evidence>
<evidence type="ECO:0000256" key="4">
    <source>
        <dbReference type="ARBA" id="ARBA00023163"/>
    </source>
</evidence>
<evidence type="ECO:0000313" key="6">
    <source>
        <dbReference type="EMBL" id="CAB3639187.1"/>
    </source>
</evidence>
<protein>
    <submittedName>
        <fullName evidence="6">HTH-type transcriptional regulator BenM</fullName>
    </submittedName>
</protein>
<evidence type="ECO:0000256" key="2">
    <source>
        <dbReference type="ARBA" id="ARBA00023015"/>
    </source>
</evidence>
<dbReference type="Pfam" id="PF00126">
    <property type="entry name" value="HTH_1"/>
    <property type="match status" value="1"/>
</dbReference>
<dbReference type="PROSITE" id="PS50931">
    <property type="entry name" value="HTH_LYSR"/>
    <property type="match status" value="1"/>
</dbReference>
<reference evidence="6 7" key="1">
    <citation type="submission" date="2020-04" db="EMBL/GenBank/DDBJ databases">
        <authorList>
            <person name="De Canck E."/>
        </authorList>
    </citation>
    <scope>NUCLEOTIDE SEQUENCE [LARGE SCALE GENOMIC DNA]</scope>
    <source>
        <strain evidence="6 7">LMG 24238</strain>
    </source>
</reference>
<dbReference type="SUPFAM" id="SSF46785">
    <property type="entry name" value="Winged helix' DNA-binding domain"/>
    <property type="match status" value="1"/>
</dbReference>
<dbReference type="Pfam" id="PF03466">
    <property type="entry name" value="LysR_substrate"/>
    <property type="match status" value="1"/>
</dbReference>
<dbReference type="FunFam" id="1.10.10.10:FF:000001">
    <property type="entry name" value="LysR family transcriptional regulator"/>
    <property type="match status" value="1"/>
</dbReference>
<organism evidence="6 7">
    <name type="scientific">Paraburkholderia sediminicola</name>
    <dbReference type="NCBI Taxonomy" id="458836"/>
    <lineage>
        <taxon>Bacteria</taxon>
        <taxon>Pseudomonadati</taxon>
        <taxon>Pseudomonadota</taxon>
        <taxon>Betaproteobacteria</taxon>
        <taxon>Burkholderiales</taxon>
        <taxon>Burkholderiaceae</taxon>
        <taxon>Paraburkholderia</taxon>
    </lineage>
</organism>
<dbReference type="PANTHER" id="PTHR30346:SF17">
    <property type="entry name" value="LYSR FAMILY TRANSCRIPTIONAL REGULATOR"/>
    <property type="match status" value="1"/>
</dbReference>
<feature type="domain" description="HTH lysR-type" evidence="5">
    <location>
        <begin position="5"/>
        <end position="62"/>
    </location>
</feature>
<gene>
    <name evidence="6" type="primary">benM_1</name>
    <name evidence="6" type="ORF">LMG24238_00119</name>
</gene>
<dbReference type="CDD" id="cd08414">
    <property type="entry name" value="PBP2_LTTR_aromatics_like"/>
    <property type="match status" value="1"/>
</dbReference>
<dbReference type="AlphaFoldDB" id="A0A6J5A8K2"/>
<dbReference type="InterPro" id="IPR005119">
    <property type="entry name" value="LysR_subst-bd"/>
</dbReference>
<evidence type="ECO:0000313" key="7">
    <source>
        <dbReference type="Proteomes" id="UP000494255"/>
    </source>
</evidence>
<sequence>MSDHLDSRSLLLFLAVADALSFRQAAETLHLSQPPLSRAIRELEERLGARLFDRNTKGVTLTAAGEKLLPYARNIAKLLREAEAALTTQGLPANLRLGLTSAVEPAWFRGLAQRVQATHPGTVVSTFSDTSPRLIRQLRAGKLDAAFIALPTDAHGLDVLELDRLPMVVAIPSTHHLAKRRTVGLADLAREKVFWFERARQPAFYDHCQAVFSRHGFAPSKLREPSDHHVLLGDVANGRGIALLPKSFTALKRAGVVYRSLVEGEALSVGIGLASRADRPGVRETLAAAAEVNQPDV</sequence>
<keyword evidence="2" id="KW-0805">Transcription regulation</keyword>
<dbReference type="GO" id="GO:0032993">
    <property type="term" value="C:protein-DNA complex"/>
    <property type="evidence" value="ECO:0007669"/>
    <property type="project" value="TreeGrafter"/>
</dbReference>
<accession>A0A6J5A8K2</accession>
<dbReference type="EMBL" id="CADIKC010000001">
    <property type="protein sequence ID" value="CAB3639187.1"/>
    <property type="molecule type" value="Genomic_DNA"/>
</dbReference>
<comment type="similarity">
    <text evidence="1">Belongs to the LysR transcriptional regulatory family.</text>
</comment>
<keyword evidence="4" id="KW-0804">Transcription</keyword>
<dbReference type="PANTHER" id="PTHR30346">
    <property type="entry name" value="TRANSCRIPTIONAL DUAL REGULATOR HCAR-RELATED"/>
    <property type="match status" value="1"/>
</dbReference>
<dbReference type="Gene3D" id="1.10.10.10">
    <property type="entry name" value="Winged helix-like DNA-binding domain superfamily/Winged helix DNA-binding domain"/>
    <property type="match status" value="1"/>
</dbReference>
<dbReference type="Gene3D" id="3.40.190.10">
    <property type="entry name" value="Periplasmic binding protein-like II"/>
    <property type="match status" value="2"/>
</dbReference>
<dbReference type="GeneID" id="97038785"/>
<evidence type="ECO:0000256" key="1">
    <source>
        <dbReference type="ARBA" id="ARBA00009437"/>
    </source>
</evidence>
<dbReference type="PRINTS" id="PR00039">
    <property type="entry name" value="HTHLYSR"/>
</dbReference>
<proteinExistence type="inferred from homology"/>
<keyword evidence="7" id="KW-1185">Reference proteome</keyword>
<keyword evidence="3" id="KW-0238">DNA-binding</keyword>
<dbReference type="GO" id="GO:0003700">
    <property type="term" value="F:DNA-binding transcription factor activity"/>
    <property type="evidence" value="ECO:0007669"/>
    <property type="project" value="InterPro"/>
</dbReference>